<evidence type="ECO:0000256" key="3">
    <source>
        <dbReference type="RuleBase" id="RU000524"/>
    </source>
</evidence>
<protein>
    <recommendedName>
        <fullName evidence="2 3">Single-stranded DNA-binding protein</fullName>
        <shortName evidence="2">SSB</shortName>
    </recommendedName>
</protein>
<dbReference type="InterPro" id="IPR011344">
    <property type="entry name" value="ssDNA-bd"/>
</dbReference>
<sequence length="143" mass="16095">MNQVGLVGRLTKDPVLRHLSENRVQTHFSLAINRNYKNSRGEVDADFILCSVWGRLAEHIVKYCGKGSLIGANGRIQSRSFLNENSTKVFITEVVVEDVRFYQLKPRDRDGAIVLPKPTDEQDGLTDFVLPEVEVQLPVVSQS</sequence>
<keyword evidence="1 2" id="KW-0238">DNA-binding</keyword>
<accession>A0ABV1MUD3</accession>
<dbReference type="NCBIfam" id="TIGR00621">
    <property type="entry name" value="ssb"/>
    <property type="match status" value="1"/>
</dbReference>
<reference evidence="4 5" key="1">
    <citation type="submission" date="2024-06" db="EMBL/GenBank/DDBJ databases">
        <title>Lysinibacillus zambalefons sp. nov., a Novel Firmicute Isolated from the Poon Bato Zambales Hyperalkaline Spring.</title>
        <authorList>
            <person name="Aja J.A."/>
            <person name="Lazaro J.E.H."/>
            <person name="Llorin L.D."/>
            <person name="Lim K.R."/>
            <person name="Teodosio J."/>
            <person name="Dalisay D.S."/>
        </authorList>
    </citation>
    <scope>NUCLEOTIDE SEQUENCE [LARGE SCALE GENOMIC DNA]</scope>
    <source>
        <strain evidence="4 5">M3</strain>
    </source>
</reference>
<dbReference type="PANTHER" id="PTHR10302">
    <property type="entry name" value="SINGLE-STRANDED DNA-BINDING PROTEIN"/>
    <property type="match status" value="1"/>
</dbReference>
<proteinExistence type="inferred from homology"/>
<dbReference type="InterPro" id="IPR012340">
    <property type="entry name" value="NA-bd_OB-fold"/>
</dbReference>
<gene>
    <name evidence="4" type="primary">ssb</name>
    <name evidence="4" type="ORF">ABNX05_15930</name>
</gene>
<dbReference type="InterPro" id="IPR000424">
    <property type="entry name" value="Primosome_PriB/ssb"/>
</dbReference>
<evidence type="ECO:0000313" key="4">
    <source>
        <dbReference type="EMBL" id="MEQ6356116.1"/>
    </source>
</evidence>
<dbReference type="Gene3D" id="2.40.50.140">
    <property type="entry name" value="Nucleic acid-binding proteins"/>
    <property type="match status" value="1"/>
</dbReference>
<comment type="subunit">
    <text evidence="2">Homotetramer.</text>
</comment>
<dbReference type="PROSITE" id="PS50935">
    <property type="entry name" value="SSB"/>
    <property type="match status" value="1"/>
</dbReference>
<dbReference type="EMBL" id="JBEGDG010000012">
    <property type="protein sequence ID" value="MEQ6356116.1"/>
    <property type="molecule type" value="Genomic_DNA"/>
</dbReference>
<dbReference type="Pfam" id="PF00436">
    <property type="entry name" value="SSB"/>
    <property type="match status" value="1"/>
</dbReference>
<evidence type="ECO:0000313" key="5">
    <source>
        <dbReference type="Proteomes" id="UP001478862"/>
    </source>
</evidence>
<dbReference type="HAMAP" id="MF_00984">
    <property type="entry name" value="SSB"/>
    <property type="match status" value="1"/>
</dbReference>
<dbReference type="CDD" id="cd04496">
    <property type="entry name" value="SSB_OBF"/>
    <property type="match status" value="1"/>
</dbReference>
<name>A0ABV1MUD3_9BACI</name>
<evidence type="ECO:0000256" key="1">
    <source>
        <dbReference type="ARBA" id="ARBA00023125"/>
    </source>
</evidence>
<evidence type="ECO:0000256" key="2">
    <source>
        <dbReference type="HAMAP-Rule" id="MF_00984"/>
    </source>
</evidence>
<dbReference type="GO" id="GO:0003677">
    <property type="term" value="F:DNA binding"/>
    <property type="evidence" value="ECO:0007669"/>
    <property type="project" value="UniProtKB-KW"/>
</dbReference>
<keyword evidence="5" id="KW-1185">Reference proteome</keyword>
<dbReference type="SUPFAM" id="SSF50249">
    <property type="entry name" value="Nucleic acid-binding proteins"/>
    <property type="match status" value="1"/>
</dbReference>
<comment type="caution">
    <text evidence="2">Lacks conserved residue(s) required for the propagation of feature annotation.</text>
</comment>
<dbReference type="RefSeq" id="WP_349660616.1">
    <property type="nucleotide sequence ID" value="NZ_JBEGDG010000012.1"/>
</dbReference>
<comment type="caution">
    <text evidence="4">The sequence shown here is derived from an EMBL/GenBank/DDBJ whole genome shotgun (WGS) entry which is preliminary data.</text>
</comment>
<organism evidence="4 5">
    <name type="scientific">Lysinibacillus zambalensis</name>
    <dbReference type="NCBI Taxonomy" id="3160866"/>
    <lineage>
        <taxon>Bacteria</taxon>
        <taxon>Bacillati</taxon>
        <taxon>Bacillota</taxon>
        <taxon>Bacilli</taxon>
        <taxon>Bacillales</taxon>
        <taxon>Bacillaceae</taxon>
        <taxon>Lysinibacillus</taxon>
    </lineage>
</organism>
<dbReference type="Proteomes" id="UP001478862">
    <property type="component" value="Unassembled WGS sequence"/>
</dbReference>
<dbReference type="PANTHER" id="PTHR10302:SF27">
    <property type="entry name" value="SINGLE-STRANDED DNA-BINDING PROTEIN"/>
    <property type="match status" value="1"/>
</dbReference>